<dbReference type="NCBIfam" id="NF003793">
    <property type="entry name" value="PRK05382.1"/>
    <property type="match status" value="1"/>
</dbReference>
<name>A0ABM7PE05_9BACT</name>
<keyword evidence="5" id="KW-0028">Amino-acid biosynthesis</keyword>
<evidence type="ECO:0000313" key="10">
    <source>
        <dbReference type="Proteomes" id="UP001320148"/>
    </source>
</evidence>
<gene>
    <name evidence="9" type="primary">aroC_1</name>
    <name evidence="9" type="ORF">DSLASN_09230</name>
</gene>
<evidence type="ECO:0000256" key="2">
    <source>
        <dbReference type="ARBA" id="ARBA00005044"/>
    </source>
</evidence>
<dbReference type="Gene3D" id="3.60.150.10">
    <property type="entry name" value="Chorismate synthase AroC"/>
    <property type="match status" value="1"/>
</dbReference>
<keyword evidence="7" id="KW-0456">Lyase</keyword>
<dbReference type="NCBIfam" id="TIGR00033">
    <property type="entry name" value="aroC"/>
    <property type="match status" value="1"/>
</dbReference>
<evidence type="ECO:0000256" key="5">
    <source>
        <dbReference type="ARBA" id="ARBA00022605"/>
    </source>
</evidence>
<evidence type="ECO:0000256" key="6">
    <source>
        <dbReference type="ARBA" id="ARBA00023141"/>
    </source>
</evidence>
<dbReference type="EC" id="4.2.3.5" evidence="4 8"/>
<dbReference type="EMBL" id="AP024488">
    <property type="protein sequence ID" value="BCS95291.1"/>
    <property type="molecule type" value="Genomic_DNA"/>
</dbReference>
<comment type="pathway">
    <text evidence="2">Metabolic intermediate biosynthesis; chorismate biosynthesis; chorismate from D-erythrose 4-phosphate and phosphoenolpyruvate: step 7/7.</text>
</comment>
<protein>
    <recommendedName>
        <fullName evidence="4 8">Chorismate synthase</fullName>
        <ecNumber evidence="4 8">4.2.3.5</ecNumber>
    </recommendedName>
</protein>
<evidence type="ECO:0000256" key="8">
    <source>
        <dbReference type="NCBIfam" id="TIGR00033"/>
    </source>
</evidence>
<evidence type="ECO:0000313" key="9">
    <source>
        <dbReference type="EMBL" id="BCS95291.1"/>
    </source>
</evidence>
<sequence>MHLLSGVFEGKTTGTPILMILYNEDARPEAYDEIKDLFRPGHADFTYEKKYGNRDYRGSGRASGRETAGRVAAGAVAKKMLAGLGIEVTAYTLRAAGIGCETIDLSVIEKNPMRAADLAAAAEMERRVVALGKKGDSTGGLIECRIQWLPAGLGEPVFDKFEADLGKGVLSLGGIKGVEFGAGFGCVDMLGSEHNDNMGKEGFLTNNAGGTLGGITTGETVLFRAAVKPTSSIETPQRTINLRGEEKTIVTEGRHDPCLCPRMVPVVEAMAALVSVDHLLRLGAMRYLTDPES</sequence>
<dbReference type="Pfam" id="PF01264">
    <property type="entry name" value="Chorismate_synt"/>
    <property type="match status" value="1"/>
</dbReference>
<evidence type="ECO:0000256" key="7">
    <source>
        <dbReference type="ARBA" id="ARBA00023239"/>
    </source>
</evidence>
<evidence type="ECO:0000256" key="4">
    <source>
        <dbReference type="ARBA" id="ARBA00013036"/>
    </source>
</evidence>
<keyword evidence="6" id="KW-0057">Aromatic amino acid biosynthesis</keyword>
<dbReference type="PANTHER" id="PTHR21085:SF0">
    <property type="entry name" value="CHORISMATE SYNTHASE"/>
    <property type="match status" value="1"/>
</dbReference>
<organism evidence="9 10">
    <name type="scientific">Desulfoluna limicola</name>
    <dbReference type="NCBI Taxonomy" id="2810562"/>
    <lineage>
        <taxon>Bacteria</taxon>
        <taxon>Pseudomonadati</taxon>
        <taxon>Thermodesulfobacteriota</taxon>
        <taxon>Desulfobacteria</taxon>
        <taxon>Desulfobacterales</taxon>
        <taxon>Desulfolunaceae</taxon>
        <taxon>Desulfoluna</taxon>
    </lineage>
</organism>
<comment type="similarity">
    <text evidence="3">Belongs to the chorismate synthase family.</text>
</comment>
<dbReference type="PROSITE" id="PS00788">
    <property type="entry name" value="CHORISMATE_SYNTHASE_2"/>
    <property type="match status" value="1"/>
</dbReference>
<dbReference type="Proteomes" id="UP001320148">
    <property type="component" value="Chromosome"/>
</dbReference>
<dbReference type="InterPro" id="IPR000453">
    <property type="entry name" value="Chorismate_synth"/>
</dbReference>
<accession>A0ABM7PE05</accession>
<dbReference type="InterPro" id="IPR035904">
    <property type="entry name" value="Chorismate_synth_AroC_sf"/>
</dbReference>
<dbReference type="InterPro" id="IPR020541">
    <property type="entry name" value="Chorismate_synthase_CS"/>
</dbReference>
<comment type="cofactor">
    <cofactor evidence="1">
        <name>FMNH2</name>
        <dbReference type="ChEBI" id="CHEBI:57618"/>
    </cofactor>
</comment>
<reference evidence="9 10" key="1">
    <citation type="submission" date="2021-02" db="EMBL/GenBank/DDBJ databases">
        <title>Complete genome of Desulfoluna sp. strain ASN36.</title>
        <authorList>
            <person name="Takahashi A."/>
            <person name="Kojima H."/>
            <person name="Fukui M."/>
        </authorList>
    </citation>
    <scope>NUCLEOTIDE SEQUENCE [LARGE SCALE GENOMIC DNA]</scope>
    <source>
        <strain evidence="9 10">ASN36</strain>
    </source>
</reference>
<proteinExistence type="inferred from homology"/>
<dbReference type="SUPFAM" id="SSF103263">
    <property type="entry name" value="Chorismate synthase, AroC"/>
    <property type="match status" value="1"/>
</dbReference>
<dbReference type="PANTHER" id="PTHR21085">
    <property type="entry name" value="CHORISMATE SYNTHASE"/>
    <property type="match status" value="1"/>
</dbReference>
<dbReference type="PROSITE" id="PS00789">
    <property type="entry name" value="CHORISMATE_SYNTHASE_3"/>
    <property type="match status" value="1"/>
</dbReference>
<evidence type="ECO:0000256" key="3">
    <source>
        <dbReference type="ARBA" id="ARBA00008014"/>
    </source>
</evidence>
<evidence type="ECO:0000256" key="1">
    <source>
        <dbReference type="ARBA" id="ARBA00001914"/>
    </source>
</evidence>
<keyword evidence="10" id="KW-1185">Reference proteome</keyword>